<dbReference type="Proteomes" id="UP000199690">
    <property type="component" value="Unassembled WGS sequence"/>
</dbReference>
<evidence type="ECO:0000313" key="5">
    <source>
        <dbReference type="EMBL" id="SFC67611.1"/>
    </source>
</evidence>
<protein>
    <submittedName>
        <fullName evidence="4">Prephenate dehydrogenase</fullName>
    </submittedName>
</protein>
<keyword evidence="6" id="KW-1185">Reference proteome</keyword>
<dbReference type="Proteomes" id="UP000236729">
    <property type="component" value="Unassembled WGS sequence"/>
</dbReference>
<dbReference type="InterPro" id="IPR036291">
    <property type="entry name" value="NAD(P)-bd_dom_sf"/>
</dbReference>
<proteinExistence type="inferred from homology"/>
<evidence type="ECO:0000313" key="7">
    <source>
        <dbReference type="Proteomes" id="UP000236729"/>
    </source>
</evidence>
<dbReference type="InterPro" id="IPR008927">
    <property type="entry name" value="6-PGluconate_DH-like_C_sf"/>
</dbReference>
<dbReference type="InterPro" id="IPR003099">
    <property type="entry name" value="Prephen_DH"/>
</dbReference>
<evidence type="ECO:0000313" key="4">
    <source>
        <dbReference type="EMBL" id="SEF79947.1"/>
    </source>
</evidence>
<evidence type="ECO:0000256" key="1">
    <source>
        <dbReference type="ARBA" id="ARBA00007964"/>
    </source>
</evidence>
<organism evidence="4 7">
    <name type="scientific">Saccharopolyspora kobensis</name>
    <dbReference type="NCBI Taxonomy" id="146035"/>
    <lineage>
        <taxon>Bacteria</taxon>
        <taxon>Bacillati</taxon>
        <taxon>Actinomycetota</taxon>
        <taxon>Actinomycetes</taxon>
        <taxon>Pseudonocardiales</taxon>
        <taxon>Pseudonocardiaceae</taxon>
        <taxon>Saccharopolyspora</taxon>
    </lineage>
</organism>
<dbReference type="SUPFAM" id="SSF48179">
    <property type="entry name" value="6-phosphogluconate dehydrogenase C-terminal domain-like"/>
    <property type="match status" value="1"/>
</dbReference>
<evidence type="ECO:0000259" key="3">
    <source>
        <dbReference type="PROSITE" id="PS51176"/>
    </source>
</evidence>
<dbReference type="GO" id="GO:0070403">
    <property type="term" value="F:NAD+ binding"/>
    <property type="evidence" value="ECO:0007669"/>
    <property type="project" value="TreeGrafter"/>
</dbReference>
<dbReference type="AlphaFoldDB" id="A0A1H5V0E4"/>
<reference evidence="4" key="2">
    <citation type="submission" date="2016-10" db="EMBL/GenBank/DDBJ databases">
        <authorList>
            <person name="de Groot N.N."/>
        </authorList>
    </citation>
    <scope>NUCLEOTIDE SEQUENCE [LARGE SCALE GENOMIC DNA]</scope>
    <source>
        <strain evidence="4">ATCC 20501</strain>
    </source>
</reference>
<feature type="domain" description="Prephenate/arogenate dehydrogenase" evidence="3">
    <location>
        <begin position="15"/>
        <end position="299"/>
    </location>
</feature>
<keyword evidence="2" id="KW-0560">Oxidoreductase</keyword>
<dbReference type="PANTHER" id="PTHR21363:SF0">
    <property type="entry name" value="PREPHENATE DEHYDROGENASE [NADP(+)]"/>
    <property type="match status" value="1"/>
</dbReference>
<dbReference type="Gene3D" id="3.40.50.720">
    <property type="entry name" value="NAD(P)-binding Rossmann-like Domain"/>
    <property type="match status" value="1"/>
</dbReference>
<dbReference type="RefSeq" id="WP_093347320.1">
    <property type="nucleotide sequence ID" value="NZ_FNVB01000002.1"/>
</dbReference>
<dbReference type="InterPro" id="IPR050812">
    <property type="entry name" value="Preph/Arog_dehydrog"/>
</dbReference>
<accession>A0A1H5V0E4</accession>
<dbReference type="GO" id="GO:0006571">
    <property type="term" value="P:tyrosine biosynthetic process"/>
    <property type="evidence" value="ECO:0007669"/>
    <property type="project" value="InterPro"/>
</dbReference>
<sequence length="318" mass="33698">MADEQRARHDADPRPRVAVVGYGNVGRLFGDLLAEADWHVTAIDPHSPSGTPPAGGVPDLRVQADIGRPTPELRRALSDVDVVIVAVPERAALAAVDVIDECVGHDVSIVETLSRKARFLQAADDVLAPRPLVSLNPLFHPSLGWVGNTVTASVVRGGSNVDRLLHLIGAAGAQVHHLSPGEHDRCVTVVQAVAHAVILGFATTLPRLGLPPADVIACSPPPARALLALAARVLTANPETYWDIQNSGEPGATARTALRESVGELDDQVLTGDDTAFELAFARLRTWLGDDIDRFADDAAHLLGALVARRSDSRTAER</sequence>
<evidence type="ECO:0000256" key="2">
    <source>
        <dbReference type="ARBA" id="ARBA00023002"/>
    </source>
</evidence>
<accession>A0A1I1L3Q0</accession>
<dbReference type="SMR" id="A0A1H5V0E4"/>
<dbReference type="Gene3D" id="1.10.3660.10">
    <property type="entry name" value="6-phosphogluconate dehydrogenase C-terminal like domain"/>
    <property type="match status" value="1"/>
</dbReference>
<reference evidence="6 7" key="1">
    <citation type="submission" date="2016-10" db="EMBL/GenBank/DDBJ databases">
        <authorList>
            <person name="Varghese N."/>
            <person name="Submissions S."/>
        </authorList>
    </citation>
    <scope>NUCLEOTIDE SEQUENCE [LARGE SCALE GENOMIC DNA]</scope>
    <source>
        <strain evidence="7">ATCC 20501</strain>
        <strain evidence="5 6">CGMCC 4.3529</strain>
    </source>
</reference>
<dbReference type="EMBL" id="FNVB01000002">
    <property type="protein sequence ID" value="SEF79947.1"/>
    <property type="molecule type" value="Genomic_DNA"/>
</dbReference>
<name>A0A1H5V0E4_9PSEU</name>
<dbReference type="GO" id="GO:0004665">
    <property type="term" value="F:prephenate dehydrogenase (NADP+) activity"/>
    <property type="evidence" value="ECO:0007669"/>
    <property type="project" value="InterPro"/>
</dbReference>
<comment type="similarity">
    <text evidence="1">Belongs to the prephenate/arogenate dehydrogenase family.</text>
</comment>
<dbReference type="PANTHER" id="PTHR21363">
    <property type="entry name" value="PREPHENATE DEHYDROGENASE"/>
    <property type="match status" value="1"/>
</dbReference>
<gene>
    <name evidence="4" type="ORF">SAMN02982929_00700</name>
    <name evidence="5" type="ORF">SAMN05216506_1011371</name>
</gene>
<dbReference type="GO" id="GO:0008977">
    <property type="term" value="F:prephenate dehydrogenase (NAD+) activity"/>
    <property type="evidence" value="ECO:0007669"/>
    <property type="project" value="InterPro"/>
</dbReference>
<dbReference type="EMBL" id="FOME01000001">
    <property type="protein sequence ID" value="SFC67611.1"/>
    <property type="molecule type" value="Genomic_DNA"/>
</dbReference>
<evidence type="ECO:0000313" key="6">
    <source>
        <dbReference type="Proteomes" id="UP000199690"/>
    </source>
</evidence>
<dbReference type="PROSITE" id="PS51176">
    <property type="entry name" value="PDH_ADH"/>
    <property type="match status" value="1"/>
</dbReference>
<dbReference type="SUPFAM" id="SSF51735">
    <property type="entry name" value="NAD(P)-binding Rossmann-fold domains"/>
    <property type="match status" value="1"/>
</dbReference>